<dbReference type="AlphaFoldDB" id="A0A3G2T132"/>
<dbReference type="Proteomes" id="UP000279962">
    <property type="component" value="Chromosome"/>
</dbReference>
<organism evidence="1 2">
    <name type="scientific">Acinetobacter wuhouensis</name>
    <dbReference type="NCBI Taxonomy" id="1879050"/>
    <lineage>
        <taxon>Bacteria</taxon>
        <taxon>Pseudomonadati</taxon>
        <taxon>Pseudomonadota</taxon>
        <taxon>Gammaproteobacteria</taxon>
        <taxon>Moraxellales</taxon>
        <taxon>Moraxellaceae</taxon>
        <taxon>Acinetobacter</taxon>
    </lineage>
</organism>
<gene>
    <name evidence="1" type="ORF">CDG68_09800</name>
</gene>
<sequence>MIDHFSGIVLREALFGGLFDTLLEGTDELVDGASCSSGSYAKTENIISLNNCVGIFEADGKASVSGSIDITKGYSFKDLTLKFPDGTGQLVNGLLNIEENSTGANLSSTSMTVTTQEMDSAKKLRNVNYTLSDYKFSWSKQDATNVRLQVAGKIVSIGGESGDFNVAYDSYSTPFYLKIDADENIVGHPYAGSLNIYDLKTSDNTVTITTIDAQNAQYKANMNGKVLFDKTVKWSMFGD</sequence>
<dbReference type="EMBL" id="CP033133">
    <property type="protein sequence ID" value="AYO53909.1"/>
    <property type="molecule type" value="Genomic_DNA"/>
</dbReference>
<accession>A0A3G2T132</accession>
<reference evidence="1 2" key="1">
    <citation type="submission" date="2018-10" db="EMBL/GenBank/DDBJ databases">
        <title>The complete genome of Acinetobacter wuhouensis strain WCHAW010062.</title>
        <authorList>
            <person name="Hu Y."/>
            <person name="Long H."/>
            <person name="Feng Y."/>
            <person name="Zong Z."/>
        </authorList>
    </citation>
    <scope>NUCLEOTIDE SEQUENCE [LARGE SCALE GENOMIC DNA]</scope>
    <source>
        <strain evidence="1 2">WCHAW010062</strain>
    </source>
</reference>
<name>A0A3G2T132_9GAMM</name>
<evidence type="ECO:0000313" key="2">
    <source>
        <dbReference type="Proteomes" id="UP000279962"/>
    </source>
</evidence>
<evidence type="ECO:0000313" key="1">
    <source>
        <dbReference type="EMBL" id="AYO53909.1"/>
    </source>
</evidence>
<proteinExistence type="predicted"/>
<protein>
    <submittedName>
        <fullName evidence="1">Uncharacterized protein</fullName>
    </submittedName>
</protein>